<accession>A0A8B9QFQ2</accession>
<dbReference type="Proteomes" id="UP000694424">
    <property type="component" value="Unplaced"/>
</dbReference>
<keyword evidence="3" id="KW-1185">Reference proteome</keyword>
<dbReference type="AlphaFoldDB" id="A0A8B9QFQ2"/>
<dbReference type="InterPro" id="IPR033349">
    <property type="entry name" value="ATRIP"/>
</dbReference>
<protein>
    <submittedName>
        <fullName evidence="2">Uncharacterized protein</fullName>
    </submittedName>
</protein>
<evidence type="ECO:0000313" key="2">
    <source>
        <dbReference type="Ensembl" id="ENSAOWP00000025618.1"/>
    </source>
</evidence>
<reference evidence="2" key="1">
    <citation type="submission" date="2025-08" db="UniProtKB">
        <authorList>
            <consortium name="Ensembl"/>
        </authorList>
    </citation>
    <scope>IDENTIFICATION</scope>
</reference>
<dbReference type="PANTHER" id="PTHR28594:SF1">
    <property type="entry name" value="ATR-INTERACTING PROTEIN"/>
    <property type="match status" value="1"/>
</dbReference>
<feature type="region of interest" description="Disordered" evidence="1">
    <location>
        <begin position="1"/>
        <end position="45"/>
    </location>
</feature>
<reference evidence="2" key="2">
    <citation type="submission" date="2025-09" db="UniProtKB">
        <authorList>
            <consortium name="Ensembl"/>
        </authorList>
    </citation>
    <scope>IDENTIFICATION</scope>
</reference>
<dbReference type="PANTHER" id="PTHR28594">
    <property type="entry name" value="ATR-INTERACTING PROTEIN"/>
    <property type="match status" value="1"/>
</dbReference>
<dbReference type="GO" id="GO:0006281">
    <property type="term" value="P:DNA repair"/>
    <property type="evidence" value="ECO:0007669"/>
    <property type="project" value="TreeGrafter"/>
</dbReference>
<evidence type="ECO:0000313" key="3">
    <source>
        <dbReference type="Proteomes" id="UP000694424"/>
    </source>
</evidence>
<organism evidence="2 3">
    <name type="scientific">Apteryx owenii</name>
    <name type="common">Little spotted kiwi</name>
    <dbReference type="NCBI Taxonomy" id="8824"/>
    <lineage>
        <taxon>Eukaryota</taxon>
        <taxon>Metazoa</taxon>
        <taxon>Chordata</taxon>
        <taxon>Craniata</taxon>
        <taxon>Vertebrata</taxon>
        <taxon>Euteleostomi</taxon>
        <taxon>Archelosauria</taxon>
        <taxon>Archosauria</taxon>
        <taxon>Dinosauria</taxon>
        <taxon>Saurischia</taxon>
        <taxon>Theropoda</taxon>
        <taxon>Coelurosauria</taxon>
        <taxon>Aves</taxon>
        <taxon>Palaeognathae</taxon>
        <taxon>Apterygiformes</taxon>
        <taxon>Apterygidae</taxon>
        <taxon>Apteryx</taxon>
    </lineage>
</organism>
<sequence>VNSLLKHNSLQKEKGGLDNGLPPHKRPKSGEAVAGTDPFGDHDDFTADDLEEIDIIASQALSQGGAARFSERLRPVLFPEGRERTSNILPVHTS</sequence>
<dbReference type="Ensembl" id="ENSAOWT00000029024.1">
    <property type="protein sequence ID" value="ENSAOWP00000025618.1"/>
    <property type="gene ID" value="ENSAOWG00000017310.1"/>
</dbReference>
<dbReference type="GO" id="GO:0000077">
    <property type="term" value="P:DNA damage checkpoint signaling"/>
    <property type="evidence" value="ECO:0007669"/>
    <property type="project" value="InterPro"/>
</dbReference>
<proteinExistence type="predicted"/>
<evidence type="ECO:0000256" key="1">
    <source>
        <dbReference type="SAM" id="MobiDB-lite"/>
    </source>
</evidence>
<name>A0A8B9QFQ2_APTOW</name>